<evidence type="ECO:0000313" key="2">
    <source>
        <dbReference type="Proteomes" id="UP000528608"/>
    </source>
</evidence>
<organism evidence="1 2">
    <name type="scientific">Streptomyces eurocidicus</name>
    <name type="common">Streptoverticillium eurocidicus</name>
    <dbReference type="NCBI Taxonomy" id="66423"/>
    <lineage>
        <taxon>Bacteria</taxon>
        <taxon>Bacillati</taxon>
        <taxon>Actinomycetota</taxon>
        <taxon>Actinomycetes</taxon>
        <taxon>Kitasatosporales</taxon>
        <taxon>Streptomycetaceae</taxon>
        <taxon>Streptomyces</taxon>
    </lineage>
</organism>
<proteinExistence type="predicted"/>
<reference evidence="1 2" key="1">
    <citation type="submission" date="2020-08" db="EMBL/GenBank/DDBJ databases">
        <title>Genomic Encyclopedia of Type Strains, Phase III (KMG-III): the genomes of soil and plant-associated and newly described type strains.</title>
        <authorList>
            <person name="Whitman W."/>
        </authorList>
    </citation>
    <scope>NUCLEOTIDE SEQUENCE [LARGE SCALE GENOMIC DNA]</scope>
    <source>
        <strain evidence="1 2">CECT 3259</strain>
    </source>
</reference>
<name>A0A7W8B4V9_STREU</name>
<gene>
    <name evidence="1" type="ORF">FHS36_000243</name>
</gene>
<evidence type="ECO:0000313" key="1">
    <source>
        <dbReference type="EMBL" id="MBB5116845.1"/>
    </source>
</evidence>
<sequence length="38" mass="4303">MGLGKRVQGMAFRWSILRTGDPRQSLLVASRKCPYLLP</sequence>
<dbReference type="AlphaFoldDB" id="A0A7W8B4V9"/>
<dbReference type="Proteomes" id="UP000528608">
    <property type="component" value="Unassembled WGS sequence"/>
</dbReference>
<dbReference type="EMBL" id="JACHJF010000001">
    <property type="protein sequence ID" value="MBB5116845.1"/>
    <property type="molecule type" value="Genomic_DNA"/>
</dbReference>
<comment type="caution">
    <text evidence="1">The sequence shown here is derived from an EMBL/GenBank/DDBJ whole genome shotgun (WGS) entry which is preliminary data.</text>
</comment>
<protein>
    <submittedName>
        <fullName evidence="1">Uncharacterized protein</fullName>
    </submittedName>
</protein>
<accession>A0A7W8B4V9</accession>